<feature type="transmembrane region" description="Helical" evidence="1">
    <location>
        <begin position="82"/>
        <end position="102"/>
    </location>
</feature>
<gene>
    <name evidence="2" type="ORF">CLOSTHATH_04482</name>
</gene>
<proteinExistence type="predicted"/>
<dbReference type="AlphaFoldDB" id="D3ALI6"/>
<evidence type="ECO:0000313" key="2">
    <source>
        <dbReference type="EMBL" id="EFC97321.1"/>
    </source>
</evidence>
<dbReference type="Proteomes" id="UP000004968">
    <property type="component" value="Unassembled WGS sequence"/>
</dbReference>
<keyword evidence="1" id="KW-1133">Transmembrane helix</keyword>
<evidence type="ECO:0000313" key="3">
    <source>
        <dbReference type="Proteomes" id="UP000004968"/>
    </source>
</evidence>
<dbReference type="EMBL" id="ACIO01000406">
    <property type="protein sequence ID" value="EFC97321.1"/>
    <property type="molecule type" value="Genomic_DNA"/>
</dbReference>
<comment type="caution">
    <text evidence="2">The sequence shown here is derived from an EMBL/GenBank/DDBJ whole genome shotgun (WGS) entry which is preliminary data.</text>
</comment>
<evidence type="ECO:0000256" key="1">
    <source>
        <dbReference type="SAM" id="Phobius"/>
    </source>
</evidence>
<reference evidence="2 3" key="1">
    <citation type="submission" date="2010-01" db="EMBL/GenBank/DDBJ databases">
        <authorList>
            <person name="Weinstock G."/>
            <person name="Sodergren E."/>
            <person name="Clifton S."/>
            <person name="Fulton L."/>
            <person name="Fulton B."/>
            <person name="Courtney L."/>
            <person name="Fronick C."/>
            <person name="Harrison M."/>
            <person name="Strong C."/>
            <person name="Farmer C."/>
            <person name="Delahaunty K."/>
            <person name="Markovic C."/>
            <person name="Hall O."/>
            <person name="Minx P."/>
            <person name="Tomlinson C."/>
            <person name="Mitreva M."/>
            <person name="Nelson J."/>
            <person name="Hou S."/>
            <person name="Wollam A."/>
            <person name="Pepin K.H."/>
            <person name="Johnson M."/>
            <person name="Bhonagiri V."/>
            <person name="Nash W.E."/>
            <person name="Warren W."/>
            <person name="Chinwalla A."/>
            <person name="Mardis E.R."/>
            <person name="Wilson R.K."/>
        </authorList>
    </citation>
    <scope>NUCLEOTIDE SEQUENCE [LARGE SCALE GENOMIC DNA]</scope>
    <source>
        <strain evidence="2 3">DSM 13479</strain>
    </source>
</reference>
<dbReference type="Pfam" id="PF19601">
    <property type="entry name" value="DUF6106"/>
    <property type="match status" value="1"/>
</dbReference>
<feature type="transmembrane region" description="Helical" evidence="1">
    <location>
        <begin position="56"/>
        <end position="77"/>
    </location>
</feature>
<protein>
    <submittedName>
        <fullName evidence="2">Uncharacterized protein</fullName>
    </submittedName>
</protein>
<dbReference type="InterPro" id="IPR046088">
    <property type="entry name" value="DUF6106"/>
</dbReference>
<keyword evidence="1" id="KW-0472">Membrane</keyword>
<dbReference type="HOGENOM" id="CLU_113258_1_0_9"/>
<sequence length="211" mass="23673">MKRGFAVLALQILFLLSQKLGVPSASGSLFHHLPSQKKGQQSMNEMYAEWLVKRKAPAYMMLVKVLMVLVCVVAFFIAVSPLLGIFGILVLFAAAAAAYFVFRNSEVEFEYLYVTNQLTIDRIYGKTKRKKAWEGSMDEIQIVAPTGSTEAKDHETNNMKVLDFSSHMPDAKTFTLISQSGSNSTKIIFEPNDKLLHCMKMTAPRKVVDRI</sequence>
<name>D3ALI6_9FIRM</name>
<keyword evidence="1" id="KW-0812">Transmembrane</keyword>
<organism evidence="2 3">
    <name type="scientific">Hungatella hathewayi DSM 13479</name>
    <dbReference type="NCBI Taxonomy" id="566550"/>
    <lineage>
        <taxon>Bacteria</taxon>
        <taxon>Bacillati</taxon>
        <taxon>Bacillota</taxon>
        <taxon>Clostridia</taxon>
        <taxon>Lachnospirales</taxon>
        <taxon>Lachnospiraceae</taxon>
        <taxon>Hungatella</taxon>
    </lineage>
</organism>
<accession>D3ALI6</accession>